<accession>A0A9W3XC33</accession>
<dbReference type="EMBL" id="CP015251">
    <property type="protein sequence ID" value="AOM14298.1"/>
    <property type="molecule type" value="Genomic_DNA"/>
</dbReference>
<name>A0A9W3XC33_BACTU</name>
<proteinExistence type="predicted"/>
<dbReference type="RefSeq" id="WP_069356730.1">
    <property type="nucleotide sequence ID" value="NZ_CP015251.1"/>
</dbReference>
<keyword evidence="1" id="KW-0614">Plasmid</keyword>
<evidence type="ECO:0000313" key="1">
    <source>
        <dbReference type="EMBL" id="AOM14298.1"/>
    </source>
</evidence>
<organism evidence="1 2">
    <name type="scientific">Bacillus thuringiensis Bt18247</name>
    <dbReference type="NCBI Taxonomy" id="1423143"/>
    <lineage>
        <taxon>Bacteria</taxon>
        <taxon>Bacillati</taxon>
        <taxon>Bacillota</taxon>
        <taxon>Bacilli</taxon>
        <taxon>Bacillales</taxon>
        <taxon>Bacillaceae</taxon>
        <taxon>Bacillus</taxon>
        <taxon>Bacillus cereus group</taxon>
    </lineage>
</organism>
<dbReference type="Proteomes" id="UP000192743">
    <property type="component" value="Plasmid p174778"/>
</dbReference>
<geneLocation type="plasmid" evidence="1 2">
    <name>p174778</name>
</geneLocation>
<gene>
    <name evidence="1" type="ORF">BTI247_59680</name>
</gene>
<dbReference type="AlphaFoldDB" id="A0A9W3XC33"/>
<evidence type="ECO:0000313" key="2">
    <source>
        <dbReference type="Proteomes" id="UP000192743"/>
    </source>
</evidence>
<protein>
    <submittedName>
        <fullName evidence="1">Uncharacterized protein</fullName>
    </submittedName>
</protein>
<sequence>MGDRSQYGINIAQGGANGGTPRSYGKVIAHKVFKTKTGETSTLVMTADEIALTVTGQSYTKPPNVTPNSSEKSLSMPLTEDIQIVDQATFAVILNPPVTTISEAEGSIQSKFIDVYLPNEHGNLKHYRSLKVYPDFDISVDPMNLDFNADDGIWLEKSIERTFFL</sequence>
<reference evidence="1 2" key="1">
    <citation type="submission" date="2016-02" db="EMBL/GenBank/DDBJ databases">
        <title>Comparative analysis of three nematocidal Bacillus thuringiensis strains.</title>
        <authorList>
            <person name="Hollensteiner J."/>
            <person name="Kloesener M."/>
            <person name="Bunk B."/>
            <person name="Sproeer C."/>
            <person name="Rosenstiel P."/>
            <person name="Schulte-Iserlohe R."/>
            <person name="Schulenburg H."/>
            <person name="Liesegang H."/>
        </authorList>
    </citation>
    <scope>NUCLEOTIDE SEQUENCE [LARGE SCALE GENOMIC DNA]</scope>
    <source>
        <strain evidence="1 2">Bt18247</strain>
        <plasmid evidence="1 2">p174778</plasmid>
    </source>
</reference>